<proteinExistence type="predicted"/>
<sequence length="251" mass="28018">MPSSSAESSDEPVSTEPSLFLEATHLNDLGIYAGKSTPCGSAEMMEDPVVVRGGGRYSRLFRLLIGVQRGQTALQDCWLLQGKLGRSRGAACPLMDHMMHLRSHMAHLLDCLQYYLQVDVIESQLVRLLQQVGQTRDFEAIQHAHHSFLASLLFNSLIVINPAHECLRRILGLCESLCQLFPRTNCPFTQRQFSQFESVAKDFEVQQKLLTTILSGLRDHLSDSQLPQLLVRLDHGRVCSGCVSLRARASS</sequence>
<evidence type="ECO:0000313" key="2">
    <source>
        <dbReference type="Proteomes" id="UP000805193"/>
    </source>
</evidence>
<reference evidence="1 2" key="1">
    <citation type="journal article" date="2020" name="Cell">
        <title>Large-Scale Comparative Analyses of Tick Genomes Elucidate Their Genetic Diversity and Vector Capacities.</title>
        <authorList>
            <consortium name="Tick Genome and Microbiome Consortium (TIGMIC)"/>
            <person name="Jia N."/>
            <person name="Wang J."/>
            <person name="Shi W."/>
            <person name="Du L."/>
            <person name="Sun Y."/>
            <person name="Zhan W."/>
            <person name="Jiang J.F."/>
            <person name="Wang Q."/>
            <person name="Zhang B."/>
            <person name="Ji P."/>
            <person name="Bell-Sakyi L."/>
            <person name="Cui X.M."/>
            <person name="Yuan T.T."/>
            <person name="Jiang B.G."/>
            <person name="Yang W.F."/>
            <person name="Lam T.T."/>
            <person name="Chang Q.C."/>
            <person name="Ding S.J."/>
            <person name="Wang X.J."/>
            <person name="Zhu J.G."/>
            <person name="Ruan X.D."/>
            <person name="Zhao L."/>
            <person name="Wei J.T."/>
            <person name="Ye R.Z."/>
            <person name="Que T.C."/>
            <person name="Du C.H."/>
            <person name="Zhou Y.H."/>
            <person name="Cheng J.X."/>
            <person name="Dai P.F."/>
            <person name="Guo W.B."/>
            <person name="Han X.H."/>
            <person name="Huang E.J."/>
            <person name="Li L.F."/>
            <person name="Wei W."/>
            <person name="Gao Y.C."/>
            <person name="Liu J.Z."/>
            <person name="Shao H.Z."/>
            <person name="Wang X."/>
            <person name="Wang C.C."/>
            <person name="Yang T.C."/>
            <person name="Huo Q.B."/>
            <person name="Li W."/>
            <person name="Chen H.Y."/>
            <person name="Chen S.E."/>
            <person name="Zhou L.G."/>
            <person name="Ni X.B."/>
            <person name="Tian J.H."/>
            <person name="Sheng Y."/>
            <person name="Liu T."/>
            <person name="Pan Y.S."/>
            <person name="Xia L.Y."/>
            <person name="Li J."/>
            <person name="Zhao F."/>
            <person name="Cao W.C."/>
        </authorList>
    </citation>
    <scope>NUCLEOTIDE SEQUENCE [LARGE SCALE GENOMIC DNA]</scope>
    <source>
        <strain evidence="1">Iper-2018</strain>
    </source>
</reference>
<dbReference type="Proteomes" id="UP000805193">
    <property type="component" value="Unassembled WGS sequence"/>
</dbReference>
<evidence type="ECO:0000313" key="1">
    <source>
        <dbReference type="EMBL" id="KAG0435593.1"/>
    </source>
</evidence>
<keyword evidence="2" id="KW-1185">Reference proteome</keyword>
<gene>
    <name evidence="1" type="ORF">HPB47_018393</name>
</gene>
<name>A0AC60QL01_IXOPE</name>
<comment type="caution">
    <text evidence="1">The sequence shown here is derived from an EMBL/GenBank/DDBJ whole genome shotgun (WGS) entry which is preliminary data.</text>
</comment>
<protein>
    <submittedName>
        <fullName evidence="1">Uncharacterized protein</fullName>
    </submittedName>
</protein>
<dbReference type="EMBL" id="JABSTQ010007514">
    <property type="protein sequence ID" value="KAG0435593.1"/>
    <property type="molecule type" value="Genomic_DNA"/>
</dbReference>
<organism evidence="1 2">
    <name type="scientific">Ixodes persulcatus</name>
    <name type="common">Taiga tick</name>
    <dbReference type="NCBI Taxonomy" id="34615"/>
    <lineage>
        <taxon>Eukaryota</taxon>
        <taxon>Metazoa</taxon>
        <taxon>Ecdysozoa</taxon>
        <taxon>Arthropoda</taxon>
        <taxon>Chelicerata</taxon>
        <taxon>Arachnida</taxon>
        <taxon>Acari</taxon>
        <taxon>Parasitiformes</taxon>
        <taxon>Ixodida</taxon>
        <taxon>Ixodoidea</taxon>
        <taxon>Ixodidae</taxon>
        <taxon>Ixodinae</taxon>
        <taxon>Ixodes</taxon>
    </lineage>
</organism>
<accession>A0AC60QL01</accession>